<feature type="compositionally biased region" description="Basic and acidic residues" evidence="5">
    <location>
        <begin position="46"/>
        <end position="55"/>
    </location>
</feature>
<keyword evidence="3" id="KW-0143">Chaperone</keyword>
<feature type="compositionally biased region" description="Acidic residues" evidence="5">
    <location>
        <begin position="71"/>
        <end position="87"/>
    </location>
</feature>
<dbReference type="GO" id="GO:0005737">
    <property type="term" value="C:cytoplasm"/>
    <property type="evidence" value="ECO:0007669"/>
    <property type="project" value="UniProtKB-ARBA"/>
</dbReference>
<dbReference type="PANTHER" id="PTHR12409">
    <property type="entry name" value="PREFOLDIN SUBUNIT 3"/>
    <property type="match status" value="1"/>
</dbReference>
<feature type="compositionally biased region" description="Basic residues" evidence="5">
    <location>
        <begin position="147"/>
        <end position="157"/>
    </location>
</feature>
<comment type="caution">
    <text evidence="6">The sequence shown here is derived from an EMBL/GenBank/DDBJ whole genome shotgun (WGS) entry which is preliminary data.</text>
</comment>
<dbReference type="OrthoDB" id="6375174at2759"/>
<evidence type="ECO:0000256" key="5">
    <source>
        <dbReference type="SAM" id="MobiDB-lite"/>
    </source>
</evidence>
<comment type="similarity">
    <text evidence="1">Belongs to the prefoldin subunit alpha family.</text>
</comment>
<dbReference type="Gene3D" id="1.10.287.370">
    <property type="match status" value="1"/>
</dbReference>
<dbReference type="GO" id="GO:0007017">
    <property type="term" value="P:microtubule-based process"/>
    <property type="evidence" value="ECO:0007669"/>
    <property type="project" value="TreeGrafter"/>
</dbReference>
<dbReference type="InterPro" id="IPR016655">
    <property type="entry name" value="PFD3"/>
</dbReference>
<feature type="region of interest" description="Disordered" evidence="5">
    <location>
        <begin position="1"/>
        <end position="106"/>
    </location>
</feature>
<feature type="coiled-coil region" evidence="4">
    <location>
        <begin position="516"/>
        <end position="550"/>
    </location>
</feature>
<dbReference type="GO" id="GO:0007021">
    <property type="term" value="P:tubulin complex assembly"/>
    <property type="evidence" value="ECO:0007669"/>
    <property type="project" value="TreeGrafter"/>
</dbReference>
<dbReference type="PANTHER" id="PTHR12409:SF0">
    <property type="entry name" value="PREFOLDIN SUBUNIT 3"/>
    <property type="match status" value="1"/>
</dbReference>
<feature type="compositionally biased region" description="Basic and acidic residues" evidence="5">
    <location>
        <begin position="351"/>
        <end position="362"/>
    </location>
</feature>
<evidence type="ECO:0000256" key="3">
    <source>
        <dbReference type="ARBA" id="ARBA00023186"/>
    </source>
</evidence>
<dbReference type="GO" id="GO:0015631">
    <property type="term" value="F:tubulin binding"/>
    <property type="evidence" value="ECO:0007669"/>
    <property type="project" value="TreeGrafter"/>
</dbReference>
<organism evidence="6 7">
    <name type="scientific">Arthrobotrys flagrans</name>
    <name type="common">Nematode-trapping fungus</name>
    <name type="synonym">Trichothecium flagrans</name>
    <dbReference type="NCBI Taxonomy" id="97331"/>
    <lineage>
        <taxon>Eukaryota</taxon>
        <taxon>Fungi</taxon>
        <taxon>Dikarya</taxon>
        <taxon>Ascomycota</taxon>
        <taxon>Pezizomycotina</taxon>
        <taxon>Orbiliomycetes</taxon>
        <taxon>Orbiliales</taxon>
        <taxon>Orbiliaceae</taxon>
        <taxon>Arthrobotrys</taxon>
    </lineage>
</organism>
<dbReference type="AlphaFoldDB" id="A0A436ZZX0"/>
<dbReference type="GO" id="GO:0016272">
    <property type="term" value="C:prefoldin complex"/>
    <property type="evidence" value="ECO:0007669"/>
    <property type="project" value="InterPro"/>
</dbReference>
<dbReference type="SUPFAM" id="SSF46579">
    <property type="entry name" value="Prefoldin"/>
    <property type="match status" value="1"/>
</dbReference>
<evidence type="ECO:0000256" key="4">
    <source>
        <dbReference type="SAM" id="Coils"/>
    </source>
</evidence>
<keyword evidence="7" id="KW-1185">Reference proteome</keyword>
<name>A0A436ZZX0_ARTFL</name>
<dbReference type="VEuPathDB" id="FungiDB:DFL_006285"/>
<reference evidence="6 7" key="1">
    <citation type="submission" date="2019-01" db="EMBL/GenBank/DDBJ databases">
        <title>Intercellular communication is required for trap formation in the nematode-trapping fungus Duddingtonia flagrans.</title>
        <authorList>
            <person name="Youssar L."/>
            <person name="Wernet V."/>
            <person name="Hensel N."/>
            <person name="Hildebrandt H.-G."/>
            <person name="Fischer R."/>
        </authorList>
    </citation>
    <scope>NUCLEOTIDE SEQUENCE [LARGE SCALE GENOMIC DNA]</scope>
    <source>
        <strain evidence="6 7">CBS H-5679</strain>
    </source>
</reference>
<evidence type="ECO:0000313" key="7">
    <source>
        <dbReference type="Proteomes" id="UP000283090"/>
    </source>
</evidence>
<dbReference type="FunFam" id="1.10.287.370:FF:000001">
    <property type="entry name" value="Prefoldin subunit 3"/>
    <property type="match status" value="1"/>
</dbReference>
<dbReference type="STRING" id="97331.A0A436ZZX0"/>
<dbReference type="Proteomes" id="UP000283090">
    <property type="component" value="Unassembled WGS sequence"/>
</dbReference>
<feature type="region of interest" description="Disordered" evidence="5">
    <location>
        <begin position="147"/>
        <end position="217"/>
    </location>
</feature>
<evidence type="ECO:0000256" key="1">
    <source>
        <dbReference type="ARBA" id="ARBA00010048"/>
    </source>
</evidence>
<dbReference type="EMBL" id="SAEB01000007">
    <property type="protein sequence ID" value="RVD84538.1"/>
    <property type="molecule type" value="Genomic_DNA"/>
</dbReference>
<dbReference type="GO" id="GO:0006457">
    <property type="term" value="P:protein folding"/>
    <property type="evidence" value="ECO:0007669"/>
    <property type="project" value="InterPro"/>
</dbReference>
<dbReference type="RefSeq" id="XP_067490082.1">
    <property type="nucleotide sequence ID" value="XM_067635677.1"/>
</dbReference>
<protein>
    <recommendedName>
        <fullName evidence="8">Prefoldin subunit 3</fullName>
    </recommendedName>
</protein>
<comment type="subunit">
    <text evidence="2">Heterohexamer of two PFD-alpha type and four PFD-beta type subunits.</text>
</comment>
<feature type="compositionally biased region" description="Low complexity" evidence="5">
    <location>
        <begin position="91"/>
        <end position="101"/>
    </location>
</feature>
<keyword evidence="4" id="KW-0175">Coiled coil</keyword>
<dbReference type="CDD" id="cd23156">
    <property type="entry name" value="Prefoldin_3"/>
    <property type="match status" value="1"/>
</dbReference>
<evidence type="ECO:0000256" key="2">
    <source>
        <dbReference type="ARBA" id="ARBA00011695"/>
    </source>
</evidence>
<dbReference type="InterPro" id="IPR009053">
    <property type="entry name" value="Prefoldin"/>
</dbReference>
<sequence length="572" mass="65031">MAGSKKNDKDEKSRSRKRKSDRSGDGDADEDRGRVRWWTSLGSRSRRSELREGHPRPRLRSPPPRPRQPEEGDEGTDVDSDRDDFDLNDPTTATNTASNANIHPTRALNKYIDIYSHSRRAPPRPRQPAQQSLWNFIPVPALRQRARAHSRSKKRVSRSAPPHTANEFGDPEYLAFDAAKDVRPPPRRVKSVPRASERAARVPTPPSILKETGPPRRCDFPLPGPTEAERNWRHTISRIPSTVVDAVLKERPSVNFDNKSRVHGYFESDPIYLTESTTPERRPSPKPKRNFSDHLPSRDSIPSSPPDPDNSGASPSEAIDQGGVQAFSNRKENPQLPQYRSLFDDFGGEELPPRQHEEGDKHPKIHPATVNQVHVARRTREKKIRRIGKMAETRANPRGIPEAPFIENVEDFVTSKQEIEPAIRKFSEMIAKYTYMMESNARRAAGLKDKIPDIKKTLQMVQFLDTKNKKGDEEPISTMFELSDTLYAKASVTPPSEVYLWLGANVMLAYPNEEAIAMLKQKLSAAQESLRNCEEDIDFLRQQITTLEVNTSRMYNWNISLQRKEKEKAGAK</sequence>
<proteinExistence type="inferred from homology"/>
<evidence type="ECO:0008006" key="8">
    <source>
        <dbReference type="Google" id="ProtNLM"/>
    </source>
</evidence>
<accession>A0A436ZZX0</accession>
<evidence type="ECO:0000313" key="6">
    <source>
        <dbReference type="EMBL" id="RVD84538.1"/>
    </source>
</evidence>
<dbReference type="GeneID" id="93588596"/>
<feature type="compositionally biased region" description="Basic and acidic residues" evidence="5">
    <location>
        <begin position="1"/>
        <end position="13"/>
    </location>
</feature>
<dbReference type="InterPro" id="IPR004127">
    <property type="entry name" value="Prefoldin_subunit_alpha"/>
</dbReference>
<feature type="region of interest" description="Disordered" evidence="5">
    <location>
        <begin position="273"/>
        <end position="364"/>
    </location>
</feature>
<gene>
    <name evidence="6" type="ORF">DFL_006285</name>
</gene>
<dbReference type="Pfam" id="PF02996">
    <property type="entry name" value="Prefoldin"/>
    <property type="match status" value="1"/>
</dbReference>